<feature type="compositionally biased region" description="Basic and acidic residues" evidence="1">
    <location>
        <begin position="141"/>
        <end position="153"/>
    </location>
</feature>
<accession>A0A6A4GRU9</accession>
<evidence type="ECO:0000313" key="3">
    <source>
        <dbReference type="Proteomes" id="UP000799118"/>
    </source>
</evidence>
<sequence>MDYYISSFTGISPNLILKWTKKKANSGSNPHELGYLQSSTGKYSIKDKAHMKEFTATSKSIWNQFYIQDLDPHTWHNGVDDHVADYFYAKMASTYEEFRFCDNGRWKARLYAIKNYPEWTQSTRESGHLQCNSSISVLQSDIKKSKSQRDKSKPPPKNKCKMTVNSTFPMSPSLLMWLILPQWHLPLFQSHYLCYCVQCELYQSPSNLSPVDVPISSHSTMVSTTDSKAIPTITTTSSNVNSTASLSLDLNLTNNGSNITNDTHIATKDNPNATNDNSNLNDSNLGSNGNSSDMSNNILNSGNDNSCSTNDSSNSTANNNMNNKATLHPTKQLLVPTWKK</sequence>
<dbReference type="EMBL" id="ML769761">
    <property type="protein sequence ID" value="KAE9388103.1"/>
    <property type="molecule type" value="Genomic_DNA"/>
</dbReference>
<feature type="region of interest" description="Disordered" evidence="1">
    <location>
        <begin position="139"/>
        <end position="160"/>
    </location>
</feature>
<keyword evidence="3" id="KW-1185">Reference proteome</keyword>
<dbReference type="AlphaFoldDB" id="A0A6A4GRU9"/>
<name>A0A6A4GRU9_9AGAR</name>
<feature type="region of interest" description="Disordered" evidence="1">
    <location>
        <begin position="261"/>
        <end position="340"/>
    </location>
</feature>
<gene>
    <name evidence="2" type="ORF">BT96DRAFT_1004499</name>
</gene>
<protein>
    <submittedName>
        <fullName evidence="2">Uncharacterized protein</fullName>
    </submittedName>
</protein>
<proteinExistence type="predicted"/>
<feature type="compositionally biased region" description="Polar residues" evidence="1">
    <location>
        <begin position="261"/>
        <end position="274"/>
    </location>
</feature>
<evidence type="ECO:0000313" key="2">
    <source>
        <dbReference type="EMBL" id="KAE9388103.1"/>
    </source>
</evidence>
<feature type="compositionally biased region" description="Low complexity" evidence="1">
    <location>
        <begin position="275"/>
        <end position="323"/>
    </location>
</feature>
<evidence type="ECO:0000256" key="1">
    <source>
        <dbReference type="SAM" id="MobiDB-lite"/>
    </source>
</evidence>
<dbReference type="Proteomes" id="UP000799118">
    <property type="component" value="Unassembled WGS sequence"/>
</dbReference>
<dbReference type="OrthoDB" id="3024697at2759"/>
<reference evidence="2" key="1">
    <citation type="journal article" date="2019" name="Environ. Microbiol.">
        <title>Fungal ecological strategies reflected in gene transcription - a case study of two litter decomposers.</title>
        <authorList>
            <person name="Barbi F."/>
            <person name="Kohler A."/>
            <person name="Barry K."/>
            <person name="Baskaran P."/>
            <person name="Daum C."/>
            <person name="Fauchery L."/>
            <person name="Ihrmark K."/>
            <person name="Kuo A."/>
            <person name="LaButti K."/>
            <person name="Lipzen A."/>
            <person name="Morin E."/>
            <person name="Grigoriev I.V."/>
            <person name="Henrissat B."/>
            <person name="Lindahl B."/>
            <person name="Martin F."/>
        </authorList>
    </citation>
    <scope>NUCLEOTIDE SEQUENCE</scope>
    <source>
        <strain evidence="2">JB14</strain>
    </source>
</reference>
<organism evidence="2 3">
    <name type="scientific">Gymnopus androsaceus JB14</name>
    <dbReference type="NCBI Taxonomy" id="1447944"/>
    <lineage>
        <taxon>Eukaryota</taxon>
        <taxon>Fungi</taxon>
        <taxon>Dikarya</taxon>
        <taxon>Basidiomycota</taxon>
        <taxon>Agaricomycotina</taxon>
        <taxon>Agaricomycetes</taxon>
        <taxon>Agaricomycetidae</taxon>
        <taxon>Agaricales</taxon>
        <taxon>Marasmiineae</taxon>
        <taxon>Omphalotaceae</taxon>
        <taxon>Gymnopus</taxon>
    </lineage>
</organism>